<dbReference type="Proteomes" id="UP000091820">
    <property type="component" value="Unassembled WGS sequence"/>
</dbReference>
<dbReference type="EnsemblMetazoa" id="GBRI027960-RA">
    <property type="protein sequence ID" value="GBRI027960-PA"/>
    <property type="gene ID" value="GBRI027960"/>
</dbReference>
<dbReference type="AlphaFoldDB" id="A0A1A9WQ89"/>
<proteinExistence type="predicted"/>
<evidence type="ECO:0000313" key="2">
    <source>
        <dbReference type="Proteomes" id="UP000091820"/>
    </source>
</evidence>
<sequence>MIIGGTFSVLIQLVQLEGINTISEFEFEEWSMIKVSTVCTESCSAILLCVFIEELFELPHMLSLLNNLNHSENSVQFGGEIAIVAGVVREFDWTAGKLPNNSRLYIVYLLSRFRDDQIAFFYNRSNFSNLGIMEQLRLSVLCNLLGNGNISR</sequence>
<dbReference type="VEuPathDB" id="VectorBase:GBRI027960"/>
<keyword evidence="2" id="KW-1185">Reference proteome</keyword>
<accession>A0A1A9WQ89</accession>
<evidence type="ECO:0000313" key="1">
    <source>
        <dbReference type="EnsemblMetazoa" id="GBRI027960-PA"/>
    </source>
</evidence>
<reference evidence="1" key="2">
    <citation type="submission" date="2020-05" db="UniProtKB">
        <authorList>
            <consortium name="EnsemblMetazoa"/>
        </authorList>
    </citation>
    <scope>IDENTIFICATION</scope>
    <source>
        <strain evidence="1">IAEA</strain>
    </source>
</reference>
<reference evidence="2" key="1">
    <citation type="submission" date="2014-03" db="EMBL/GenBank/DDBJ databases">
        <authorList>
            <person name="Aksoy S."/>
            <person name="Warren W."/>
            <person name="Wilson R.K."/>
        </authorList>
    </citation>
    <scope>NUCLEOTIDE SEQUENCE [LARGE SCALE GENOMIC DNA]</scope>
    <source>
        <strain evidence="2">IAEA</strain>
    </source>
</reference>
<name>A0A1A9WQ89_9MUSC</name>
<protein>
    <submittedName>
        <fullName evidence="1">Uncharacterized protein</fullName>
    </submittedName>
</protein>
<organism evidence="1 2">
    <name type="scientific">Glossina brevipalpis</name>
    <dbReference type="NCBI Taxonomy" id="37001"/>
    <lineage>
        <taxon>Eukaryota</taxon>
        <taxon>Metazoa</taxon>
        <taxon>Ecdysozoa</taxon>
        <taxon>Arthropoda</taxon>
        <taxon>Hexapoda</taxon>
        <taxon>Insecta</taxon>
        <taxon>Pterygota</taxon>
        <taxon>Neoptera</taxon>
        <taxon>Endopterygota</taxon>
        <taxon>Diptera</taxon>
        <taxon>Brachycera</taxon>
        <taxon>Muscomorpha</taxon>
        <taxon>Hippoboscoidea</taxon>
        <taxon>Glossinidae</taxon>
        <taxon>Glossina</taxon>
    </lineage>
</organism>